<keyword evidence="1" id="KW-0175">Coiled coil</keyword>
<reference evidence="3 4" key="1">
    <citation type="submission" date="2023-11" db="EMBL/GenBank/DDBJ databases">
        <authorList>
            <person name="Okamura Y."/>
        </authorList>
    </citation>
    <scope>NUCLEOTIDE SEQUENCE [LARGE SCALE GENOMIC DNA]</scope>
</reference>
<gene>
    <name evidence="3" type="ORF">LNINA_LOCUS10433</name>
</gene>
<accession>A0AAV1JR08</accession>
<comment type="caution">
    <text evidence="3">The sequence shown here is derived from an EMBL/GenBank/DDBJ whole genome shotgun (WGS) entry which is preliminary data.</text>
</comment>
<evidence type="ECO:0000313" key="4">
    <source>
        <dbReference type="Proteomes" id="UP001497472"/>
    </source>
</evidence>
<keyword evidence="4" id="KW-1185">Reference proteome</keyword>
<feature type="transmembrane region" description="Helical" evidence="2">
    <location>
        <begin position="366"/>
        <end position="385"/>
    </location>
</feature>
<organism evidence="3 4">
    <name type="scientific">Leptosia nina</name>
    <dbReference type="NCBI Taxonomy" id="320188"/>
    <lineage>
        <taxon>Eukaryota</taxon>
        <taxon>Metazoa</taxon>
        <taxon>Ecdysozoa</taxon>
        <taxon>Arthropoda</taxon>
        <taxon>Hexapoda</taxon>
        <taxon>Insecta</taxon>
        <taxon>Pterygota</taxon>
        <taxon>Neoptera</taxon>
        <taxon>Endopterygota</taxon>
        <taxon>Lepidoptera</taxon>
        <taxon>Glossata</taxon>
        <taxon>Ditrysia</taxon>
        <taxon>Papilionoidea</taxon>
        <taxon>Pieridae</taxon>
        <taxon>Pierinae</taxon>
        <taxon>Leptosia</taxon>
    </lineage>
</organism>
<keyword evidence="2" id="KW-0472">Membrane</keyword>
<keyword evidence="2" id="KW-0812">Transmembrane</keyword>
<feature type="coiled-coil region" evidence="1">
    <location>
        <begin position="116"/>
        <end position="168"/>
    </location>
</feature>
<proteinExistence type="predicted"/>
<name>A0AAV1JR08_9NEOP</name>
<evidence type="ECO:0000313" key="3">
    <source>
        <dbReference type="EMBL" id="CAK1551275.1"/>
    </source>
</evidence>
<protein>
    <submittedName>
        <fullName evidence="3">Uncharacterized protein</fullName>
    </submittedName>
</protein>
<evidence type="ECO:0000256" key="2">
    <source>
        <dbReference type="SAM" id="Phobius"/>
    </source>
</evidence>
<evidence type="ECO:0000256" key="1">
    <source>
        <dbReference type="SAM" id="Coils"/>
    </source>
</evidence>
<keyword evidence="2" id="KW-1133">Transmembrane helix</keyword>
<dbReference type="AlphaFoldDB" id="A0AAV1JR08"/>
<dbReference type="EMBL" id="CAVLEF010000122">
    <property type="protein sequence ID" value="CAK1551275.1"/>
    <property type="molecule type" value="Genomic_DNA"/>
</dbReference>
<dbReference type="Proteomes" id="UP001497472">
    <property type="component" value="Unassembled WGS sequence"/>
</dbReference>
<sequence>MSIEGDGNPDEYVVTALQIFEYCGADSSSTLRVDSLMDKFAPFVKTKKAEYSYLKSLLDPERTNPEITVTKLAETLNEYSENQKIKVDLEESFNLKSGPAPHDSDSGISTDGFQLLEELHCELKEKSHLAQQLRSQLDFSDRQHEEALASLTAERDSLRSHLNMLREENMTLTHVRRDYEDVCERLCLSEKALDETRRELECNKKRLRVLTEQVCTLETEKLTLTDLLEKSKAECHHINEMYASRQSALLEQNERLRSEHANLSVRLQDHEEFMHTVVKEKVTIEMELKELLNKTNQTHHKMDRSIDVSYTDDQMLSALDSLNVDSRFHNEQVSTPSQTDLPCSECVKRNGSHGLRRYLWEPLKCLFQLFAVVCFMFAITALYGVTRRWQSPCIPQTPWSWLQLNDLMDFFIRIEYISDVPM</sequence>